<accession>A0A2S8SQT9</accession>
<evidence type="ECO:0000256" key="3">
    <source>
        <dbReference type="ARBA" id="ARBA00022763"/>
    </source>
</evidence>
<dbReference type="InParanoid" id="A0A2S8SQT9"/>
<dbReference type="OrthoDB" id="9782620at2"/>
<dbReference type="GO" id="GO:0008233">
    <property type="term" value="F:peptidase activity"/>
    <property type="evidence" value="ECO:0007669"/>
    <property type="project" value="UniProtKB-KW"/>
</dbReference>
<evidence type="ECO:0000256" key="8">
    <source>
        <dbReference type="RuleBase" id="RU364100"/>
    </source>
</evidence>
<dbReference type="GO" id="GO:0016829">
    <property type="term" value="F:lyase activity"/>
    <property type="evidence" value="ECO:0007669"/>
    <property type="project" value="UniProtKB-KW"/>
</dbReference>
<name>A0A2S8SQT9_9BACT</name>
<comment type="similarity">
    <text evidence="1 8">Belongs to the SOS response-associated peptidase family.</text>
</comment>
<dbReference type="Proteomes" id="UP000237684">
    <property type="component" value="Unassembled WGS sequence"/>
</dbReference>
<feature type="region of interest" description="Disordered" evidence="9">
    <location>
        <begin position="221"/>
        <end position="240"/>
    </location>
</feature>
<dbReference type="EC" id="3.4.-.-" evidence="8"/>
<dbReference type="PANTHER" id="PTHR13604">
    <property type="entry name" value="DC12-RELATED"/>
    <property type="match status" value="1"/>
</dbReference>
<keyword evidence="5" id="KW-0190">Covalent protein-DNA linkage</keyword>
<keyword evidence="3" id="KW-0227">DNA damage</keyword>
<dbReference type="PANTHER" id="PTHR13604:SF0">
    <property type="entry name" value="ABASIC SITE PROCESSING PROTEIN HMCES"/>
    <property type="match status" value="1"/>
</dbReference>
<evidence type="ECO:0000256" key="1">
    <source>
        <dbReference type="ARBA" id="ARBA00008136"/>
    </source>
</evidence>
<organism evidence="10 11">
    <name type="scientific">Abditibacterium utsteinense</name>
    <dbReference type="NCBI Taxonomy" id="1960156"/>
    <lineage>
        <taxon>Bacteria</taxon>
        <taxon>Pseudomonadati</taxon>
        <taxon>Abditibacteriota</taxon>
        <taxon>Abditibacteriia</taxon>
        <taxon>Abditibacteriales</taxon>
        <taxon>Abditibacteriaceae</taxon>
        <taxon>Abditibacterium</taxon>
    </lineage>
</organism>
<reference evidence="10 11" key="1">
    <citation type="journal article" date="2018" name="Syst. Appl. Microbiol.">
        <title>Abditibacterium utsteinense sp. nov., the first cultivated member of candidate phylum FBP, isolated from ice-free Antarctic soil samples.</title>
        <authorList>
            <person name="Tahon G."/>
            <person name="Tytgat B."/>
            <person name="Lebbe L."/>
            <person name="Carlier A."/>
            <person name="Willems A."/>
        </authorList>
    </citation>
    <scope>NUCLEOTIDE SEQUENCE [LARGE SCALE GENOMIC DNA]</scope>
    <source>
        <strain evidence="10 11">LMG 29911</strain>
    </source>
</reference>
<keyword evidence="6" id="KW-0238">DNA-binding</keyword>
<dbReference type="AlphaFoldDB" id="A0A2S8SQT9"/>
<comment type="caution">
    <text evidence="10">The sequence shown here is derived from an EMBL/GenBank/DDBJ whole genome shotgun (WGS) entry which is preliminary data.</text>
</comment>
<evidence type="ECO:0000313" key="11">
    <source>
        <dbReference type="Proteomes" id="UP000237684"/>
    </source>
</evidence>
<keyword evidence="11" id="KW-1185">Reference proteome</keyword>
<dbReference type="Pfam" id="PF02586">
    <property type="entry name" value="SRAP"/>
    <property type="match status" value="1"/>
</dbReference>
<evidence type="ECO:0000256" key="2">
    <source>
        <dbReference type="ARBA" id="ARBA00022670"/>
    </source>
</evidence>
<evidence type="ECO:0000256" key="7">
    <source>
        <dbReference type="ARBA" id="ARBA00023239"/>
    </source>
</evidence>
<gene>
    <name evidence="10" type="ORF">B1R32_11575</name>
</gene>
<dbReference type="Gene3D" id="3.90.1680.10">
    <property type="entry name" value="SOS response associated peptidase-like"/>
    <property type="match status" value="1"/>
</dbReference>
<protein>
    <recommendedName>
        <fullName evidence="8">Abasic site processing protein</fullName>
        <ecNumber evidence="8">3.4.-.-</ecNumber>
    </recommendedName>
</protein>
<dbReference type="SUPFAM" id="SSF143081">
    <property type="entry name" value="BB1717-like"/>
    <property type="match status" value="1"/>
</dbReference>
<dbReference type="FunCoup" id="A0A2S8SQT9">
    <property type="interactions" value="300"/>
</dbReference>
<sequence length="240" mass="27145">MCGRFTLHHSPEAILERFRVQEQLFEFPARYNIAPNQPVAVVTQNAHRDGIKALEGYRWGLVPSWAKDDSLGAKMINARSETLSEKPSFKTALQRRRCLIPADGFYEWKTEGKQKQPVHIRFKDSRIFAFAGLWDEWNGPGDAPLRTCTIITGAPNDLLSTLHHRMAVILEPQHEEIWLDPNLPMENALALLGVFSDRELEAFEVGKKVGNVVFDDPSCIAPREESEEDPSPNDGQLSLL</sequence>
<evidence type="ECO:0000256" key="6">
    <source>
        <dbReference type="ARBA" id="ARBA00023125"/>
    </source>
</evidence>
<dbReference type="InterPro" id="IPR036590">
    <property type="entry name" value="SRAP-like"/>
</dbReference>
<dbReference type="InterPro" id="IPR003738">
    <property type="entry name" value="SRAP"/>
</dbReference>
<proteinExistence type="inferred from homology"/>
<keyword evidence="2 8" id="KW-0645">Protease</keyword>
<keyword evidence="4 8" id="KW-0378">Hydrolase</keyword>
<evidence type="ECO:0000256" key="5">
    <source>
        <dbReference type="ARBA" id="ARBA00023124"/>
    </source>
</evidence>
<dbReference type="RefSeq" id="WP_106380753.1">
    <property type="nucleotide sequence ID" value="NZ_NIGF01000015.1"/>
</dbReference>
<keyword evidence="7" id="KW-0456">Lyase</keyword>
<evidence type="ECO:0000256" key="4">
    <source>
        <dbReference type="ARBA" id="ARBA00022801"/>
    </source>
</evidence>
<dbReference type="GO" id="GO:0106300">
    <property type="term" value="P:protein-DNA covalent cross-linking repair"/>
    <property type="evidence" value="ECO:0007669"/>
    <property type="project" value="InterPro"/>
</dbReference>
<dbReference type="GO" id="GO:0003697">
    <property type="term" value="F:single-stranded DNA binding"/>
    <property type="evidence" value="ECO:0007669"/>
    <property type="project" value="InterPro"/>
</dbReference>
<evidence type="ECO:0000256" key="9">
    <source>
        <dbReference type="SAM" id="MobiDB-lite"/>
    </source>
</evidence>
<dbReference type="EMBL" id="NIGF01000015">
    <property type="protein sequence ID" value="PQV63167.1"/>
    <property type="molecule type" value="Genomic_DNA"/>
</dbReference>
<evidence type="ECO:0000313" key="10">
    <source>
        <dbReference type="EMBL" id="PQV63167.1"/>
    </source>
</evidence>
<dbReference type="GO" id="GO:0006508">
    <property type="term" value="P:proteolysis"/>
    <property type="evidence" value="ECO:0007669"/>
    <property type="project" value="UniProtKB-KW"/>
</dbReference>